<protein>
    <submittedName>
        <fullName evidence="2">Uncharacterized protein</fullName>
    </submittedName>
</protein>
<sequence length="296" mass="33104">MMKVSCLVFLTFTLVLCHQVVNKRGNLAFKGKLQVTPESTNQALANLMTAGKPISDTDGSGIVSMACDMEDMTPHCTPKYGGFFCNFGQTTCYATGTVDTGEVKVYSKTHEPIDSVPTGSDQCANRPEFQAIFLRYAEYGDSYTFLNPNVAPWFFTSPLKGCDVFVATEKNHGASPLVIHSNRNQFKKDPVKNLSDKEKFVKDLLKNEQRSYKVIARIYMSKVPSNEEELIAIVDYIKKYYESNPGVKLISYNDGNQGHQFIGHYNNDFNTWRFINKGENDGNIAEFSVNGEGNLV</sequence>
<organism evidence="2 3">
    <name type="scientific">Porites lobata</name>
    <dbReference type="NCBI Taxonomy" id="104759"/>
    <lineage>
        <taxon>Eukaryota</taxon>
        <taxon>Metazoa</taxon>
        <taxon>Cnidaria</taxon>
        <taxon>Anthozoa</taxon>
        <taxon>Hexacorallia</taxon>
        <taxon>Scleractinia</taxon>
        <taxon>Fungiina</taxon>
        <taxon>Poritidae</taxon>
        <taxon>Porites</taxon>
    </lineage>
</organism>
<accession>A0ABN8RC57</accession>
<evidence type="ECO:0000256" key="1">
    <source>
        <dbReference type="SAM" id="SignalP"/>
    </source>
</evidence>
<keyword evidence="3" id="KW-1185">Reference proteome</keyword>
<comment type="caution">
    <text evidence="2">The sequence shown here is derived from an EMBL/GenBank/DDBJ whole genome shotgun (WGS) entry which is preliminary data.</text>
</comment>
<gene>
    <name evidence="2" type="ORF">PLOB_00018574</name>
</gene>
<feature type="signal peptide" evidence="1">
    <location>
        <begin position="1"/>
        <end position="17"/>
    </location>
</feature>
<dbReference type="EMBL" id="CALNXK010000219">
    <property type="protein sequence ID" value="CAH3176980.1"/>
    <property type="molecule type" value="Genomic_DNA"/>
</dbReference>
<proteinExistence type="predicted"/>
<reference evidence="2 3" key="1">
    <citation type="submission" date="2022-05" db="EMBL/GenBank/DDBJ databases">
        <authorList>
            <consortium name="Genoscope - CEA"/>
            <person name="William W."/>
        </authorList>
    </citation>
    <scope>NUCLEOTIDE SEQUENCE [LARGE SCALE GENOMIC DNA]</scope>
</reference>
<name>A0ABN8RC57_9CNID</name>
<evidence type="ECO:0000313" key="2">
    <source>
        <dbReference type="EMBL" id="CAH3176980.1"/>
    </source>
</evidence>
<dbReference type="Proteomes" id="UP001159405">
    <property type="component" value="Unassembled WGS sequence"/>
</dbReference>
<evidence type="ECO:0000313" key="3">
    <source>
        <dbReference type="Proteomes" id="UP001159405"/>
    </source>
</evidence>
<keyword evidence="1" id="KW-0732">Signal</keyword>
<feature type="chain" id="PRO_5046414908" evidence="1">
    <location>
        <begin position="18"/>
        <end position="296"/>
    </location>
</feature>